<evidence type="ECO:0000313" key="7">
    <source>
        <dbReference type="Proteomes" id="UP000176191"/>
    </source>
</evidence>
<dbReference type="Gene3D" id="3.30.300.160">
    <property type="entry name" value="Type II secretion system, protein E, N-terminal domain"/>
    <property type="match status" value="1"/>
</dbReference>
<evidence type="ECO:0000259" key="5">
    <source>
        <dbReference type="Pfam" id="PF05157"/>
    </source>
</evidence>
<dbReference type="SUPFAM" id="SSF52540">
    <property type="entry name" value="P-loop containing nucleoside triphosphate hydrolases"/>
    <property type="match status" value="1"/>
</dbReference>
<organism evidence="6 7">
    <name type="scientific">Candidatus Collierbacteria bacterium RIFOXYA2_FULL_46_10</name>
    <dbReference type="NCBI Taxonomy" id="1817726"/>
    <lineage>
        <taxon>Bacteria</taxon>
        <taxon>Candidatus Collieribacteriota</taxon>
    </lineage>
</organism>
<dbReference type="GO" id="GO:0016887">
    <property type="term" value="F:ATP hydrolysis activity"/>
    <property type="evidence" value="ECO:0007669"/>
    <property type="project" value="TreeGrafter"/>
</dbReference>
<evidence type="ECO:0000256" key="2">
    <source>
        <dbReference type="ARBA" id="ARBA00022741"/>
    </source>
</evidence>
<dbReference type="InterPro" id="IPR001482">
    <property type="entry name" value="T2SS/T4SS_dom"/>
</dbReference>
<dbReference type="Pfam" id="PF05157">
    <property type="entry name" value="MshEN"/>
    <property type="match status" value="1"/>
</dbReference>
<dbReference type="CDD" id="cd01129">
    <property type="entry name" value="PulE-GspE-like"/>
    <property type="match status" value="1"/>
</dbReference>
<evidence type="ECO:0008006" key="8">
    <source>
        <dbReference type="Google" id="ProtNLM"/>
    </source>
</evidence>
<dbReference type="InterPro" id="IPR027417">
    <property type="entry name" value="P-loop_NTPase"/>
</dbReference>
<accession>A0A1F5F6T7</accession>
<comment type="similarity">
    <text evidence="1">Belongs to the GSP E family.</text>
</comment>
<dbReference type="AlphaFoldDB" id="A0A1F5F6T7"/>
<dbReference type="GO" id="GO:0005524">
    <property type="term" value="F:ATP binding"/>
    <property type="evidence" value="ECO:0007669"/>
    <property type="project" value="UniProtKB-KW"/>
</dbReference>
<dbReference type="Proteomes" id="UP000176191">
    <property type="component" value="Unassembled WGS sequence"/>
</dbReference>
<dbReference type="Gene3D" id="3.40.50.300">
    <property type="entry name" value="P-loop containing nucleotide triphosphate hydrolases"/>
    <property type="match status" value="1"/>
</dbReference>
<reference evidence="6 7" key="1">
    <citation type="journal article" date="2016" name="Nat. Commun.">
        <title>Thousands of microbial genomes shed light on interconnected biogeochemical processes in an aquifer system.</title>
        <authorList>
            <person name="Anantharaman K."/>
            <person name="Brown C.T."/>
            <person name="Hug L.A."/>
            <person name="Sharon I."/>
            <person name="Castelle C.J."/>
            <person name="Probst A.J."/>
            <person name="Thomas B.C."/>
            <person name="Singh A."/>
            <person name="Wilkins M.J."/>
            <person name="Karaoz U."/>
            <person name="Brodie E.L."/>
            <person name="Williams K.H."/>
            <person name="Hubbard S.S."/>
            <person name="Banfield J.F."/>
        </authorList>
    </citation>
    <scope>NUCLEOTIDE SEQUENCE [LARGE SCALE GENOMIC DNA]</scope>
</reference>
<feature type="domain" description="Bacterial type II secretion system protein E" evidence="4">
    <location>
        <begin position="165"/>
        <end position="554"/>
    </location>
</feature>
<feature type="domain" description="Type II secretion system protein GspE N-terminal" evidence="5">
    <location>
        <begin position="61"/>
        <end position="139"/>
    </location>
</feature>
<name>A0A1F5F6T7_9BACT</name>
<dbReference type="Gene3D" id="3.30.450.90">
    <property type="match status" value="1"/>
</dbReference>
<comment type="caution">
    <text evidence="6">The sequence shown here is derived from an EMBL/GenBank/DDBJ whole genome shotgun (WGS) entry which is preliminary data.</text>
</comment>
<protein>
    <recommendedName>
        <fullName evidence="8">AAA+ ATPase domain-containing protein</fullName>
    </recommendedName>
</protein>
<keyword evidence="3" id="KW-0067">ATP-binding</keyword>
<proteinExistence type="inferred from homology"/>
<dbReference type="InterPro" id="IPR037257">
    <property type="entry name" value="T2SS_E_N_sf"/>
</dbReference>
<dbReference type="FunFam" id="3.40.50.300:FF:000398">
    <property type="entry name" value="Type IV pilus assembly ATPase PilB"/>
    <property type="match status" value="1"/>
</dbReference>
<dbReference type="GO" id="GO:0005886">
    <property type="term" value="C:plasma membrane"/>
    <property type="evidence" value="ECO:0007669"/>
    <property type="project" value="TreeGrafter"/>
</dbReference>
<dbReference type="EMBL" id="MFAK01000018">
    <property type="protein sequence ID" value="OGD75034.1"/>
    <property type="molecule type" value="Genomic_DNA"/>
</dbReference>
<evidence type="ECO:0000313" key="6">
    <source>
        <dbReference type="EMBL" id="OGD75034.1"/>
    </source>
</evidence>
<evidence type="ECO:0000259" key="4">
    <source>
        <dbReference type="Pfam" id="PF00437"/>
    </source>
</evidence>
<dbReference type="Pfam" id="PF00437">
    <property type="entry name" value="T2SSE"/>
    <property type="match status" value="1"/>
</dbReference>
<dbReference type="SUPFAM" id="SSF160246">
    <property type="entry name" value="EspE N-terminal domain-like"/>
    <property type="match status" value="1"/>
</dbReference>
<dbReference type="InterPro" id="IPR007831">
    <property type="entry name" value="T2SS_GspE_N"/>
</dbReference>
<evidence type="ECO:0000256" key="1">
    <source>
        <dbReference type="ARBA" id="ARBA00006611"/>
    </source>
</evidence>
<evidence type="ECO:0000256" key="3">
    <source>
        <dbReference type="ARBA" id="ARBA00022840"/>
    </source>
</evidence>
<gene>
    <name evidence="6" type="ORF">A2228_01770</name>
</gene>
<dbReference type="PANTHER" id="PTHR30258:SF2">
    <property type="entry name" value="COMG OPERON PROTEIN 1"/>
    <property type="match status" value="1"/>
</dbReference>
<sequence length="561" mass="61988">MILPDDQLKEILVKSGTFTPEILNEAQHSIEGTHSSLASYFLDKHLLTDEQLGLIIAKAIKIPFVVLSKLTIPPEIFSIVPPRLMRKNKVVAYAKDGQTLRVAMADPRAKNIITALEKKAGLKIAIAYATESDVASLLNLNKKALQVTIDELLKNEISLSTRTTSDSLPIAKIIDTLINTAYEDRASDIHIEPLESESLVRFRIDGVLQDVLLMPKHIHDRIITRIKVLSNLRTDEHMSAQDGKMRIAIPEEQLDIRVSILPVTGGEKAVLRLLSSKSREYSLASLGMAPEDLVKLERAYAQTYGMILSTGPTGSGKTTSIYAILKVLNTREKNITTIEDPVEYWIKGANQVQVNVKTNLTFADGLRSILRQDPNIIFVGEIRDNETAGIAVNAALTGHLVLSTLHTNDAATAIPRLSDMGVEPFLVASTVRVIVAQRLLRKICESCKTPLEFTYEDLLKHFSAEVIQKFFPSGKKIITYHGAGCKLCHSTGYKGRLGVFEVLEVSQEIRKLIAAKSDAEIINQKAISEGMRSMLEDALIKVQKGQTTIEEVIRVTKAESL</sequence>
<dbReference type="PANTHER" id="PTHR30258">
    <property type="entry name" value="TYPE II SECRETION SYSTEM PROTEIN GSPE-RELATED"/>
    <property type="match status" value="1"/>
</dbReference>
<keyword evidence="2" id="KW-0547">Nucleotide-binding</keyword>